<evidence type="ECO:0000256" key="1">
    <source>
        <dbReference type="SAM" id="Phobius"/>
    </source>
</evidence>
<dbReference type="EMBL" id="AZBU02000003">
    <property type="protein sequence ID" value="TKR89505.1"/>
    <property type="molecule type" value="Genomic_DNA"/>
</dbReference>
<gene>
    <name evidence="2" type="ORF">L596_013599</name>
</gene>
<keyword evidence="1" id="KW-1133">Transmembrane helix</keyword>
<reference evidence="2 3" key="1">
    <citation type="journal article" date="2015" name="Genome Biol.">
        <title>Comparative genomics of Steinernema reveals deeply conserved gene regulatory networks.</title>
        <authorList>
            <person name="Dillman A.R."/>
            <person name="Macchietto M."/>
            <person name="Porter C.F."/>
            <person name="Rogers A."/>
            <person name="Williams B."/>
            <person name="Antoshechkin I."/>
            <person name="Lee M.M."/>
            <person name="Goodwin Z."/>
            <person name="Lu X."/>
            <person name="Lewis E.E."/>
            <person name="Goodrich-Blair H."/>
            <person name="Stock S.P."/>
            <person name="Adams B.J."/>
            <person name="Sternberg P.W."/>
            <person name="Mortazavi A."/>
        </authorList>
    </citation>
    <scope>NUCLEOTIDE SEQUENCE [LARGE SCALE GENOMIC DNA]</scope>
    <source>
        <strain evidence="2 3">ALL</strain>
    </source>
</reference>
<dbReference type="AlphaFoldDB" id="A0A4V6A547"/>
<proteinExistence type="predicted"/>
<sequence>MKPTHFLHFLFVPGLYRRSKRLPSAGPISSMISGYMYCAFCFRSCANIAIMGILNRDLKQHVRMIWKRFRKQSTVVFEITTNPSGHQSATGTGGKKLFSIR</sequence>
<evidence type="ECO:0000313" key="3">
    <source>
        <dbReference type="Proteomes" id="UP000298663"/>
    </source>
</evidence>
<keyword evidence="1" id="KW-0472">Membrane</keyword>
<accession>A0A4V6A547</accession>
<feature type="transmembrane region" description="Helical" evidence="1">
    <location>
        <begin position="34"/>
        <end position="54"/>
    </location>
</feature>
<evidence type="ECO:0000313" key="2">
    <source>
        <dbReference type="EMBL" id="TKR89505.1"/>
    </source>
</evidence>
<keyword evidence="3" id="KW-1185">Reference proteome</keyword>
<protein>
    <submittedName>
        <fullName evidence="2">Uncharacterized protein</fullName>
    </submittedName>
</protein>
<comment type="caution">
    <text evidence="2">The sequence shown here is derived from an EMBL/GenBank/DDBJ whole genome shotgun (WGS) entry which is preliminary data.</text>
</comment>
<dbReference type="Proteomes" id="UP000298663">
    <property type="component" value="Unassembled WGS sequence"/>
</dbReference>
<name>A0A4V6A547_STECR</name>
<reference evidence="2 3" key="2">
    <citation type="journal article" date="2019" name="G3 (Bethesda)">
        <title>Hybrid Assembly of the Genome of the Entomopathogenic Nematode Steinernema carpocapsae Identifies the X-Chromosome.</title>
        <authorList>
            <person name="Serra L."/>
            <person name="Macchietto M."/>
            <person name="Macias-Munoz A."/>
            <person name="McGill C.J."/>
            <person name="Rodriguez I.M."/>
            <person name="Rodriguez B."/>
            <person name="Murad R."/>
            <person name="Mortazavi A."/>
        </authorList>
    </citation>
    <scope>NUCLEOTIDE SEQUENCE [LARGE SCALE GENOMIC DNA]</scope>
    <source>
        <strain evidence="2 3">ALL</strain>
    </source>
</reference>
<organism evidence="2 3">
    <name type="scientific">Steinernema carpocapsae</name>
    <name type="common">Entomopathogenic nematode</name>
    <dbReference type="NCBI Taxonomy" id="34508"/>
    <lineage>
        <taxon>Eukaryota</taxon>
        <taxon>Metazoa</taxon>
        <taxon>Ecdysozoa</taxon>
        <taxon>Nematoda</taxon>
        <taxon>Chromadorea</taxon>
        <taxon>Rhabditida</taxon>
        <taxon>Tylenchina</taxon>
        <taxon>Panagrolaimomorpha</taxon>
        <taxon>Strongyloidoidea</taxon>
        <taxon>Steinernematidae</taxon>
        <taxon>Steinernema</taxon>
    </lineage>
</organism>
<keyword evidence="1" id="KW-0812">Transmembrane</keyword>